<comment type="caution">
    <text evidence="2">The sequence shown here is derived from an EMBL/GenBank/DDBJ whole genome shotgun (WGS) entry which is preliminary data.</text>
</comment>
<feature type="domain" description="HTH lysR-type" evidence="1">
    <location>
        <begin position="26"/>
        <end position="83"/>
    </location>
</feature>
<protein>
    <submittedName>
        <fullName evidence="2">ModE family transcriptional regulator</fullName>
    </submittedName>
</protein>
<dbReference type="SUPFAM" id="SSF46785">
    <property type="entry name" value="Winged helix' DNA-binding domain"/>
    <property type="match status" value="1"/>
</dbReference>
<dbReference type="EMBL" id="MLCA01000008">
    <property type="protein sequence ID" value="MEE7492164.1"/>
    <property type="molecule type" value="Genomic_DNA"/>
</dbReference>
<name>A0ABU7TQQ1_9HYPH</name>
<dbReference type="PANTHER" id="PTHR30432">
    <property type="entry name" value="TRANSCRIPTIONAL REGULATOR MODE"/>
    <property type="match status" value="1"/>
</dbReference>
<evidence type="ECO:0000313" key="3">
    <source>
        <dbReference type="Proteomes" id="UP001355206"/>
    </source>
</evidence>
<organism evidence="2 3">
    <name type="scientific">Methylobacterium oryzae</name>
    <dbReference type="NCBI Taxonomy" id="334852"/>
    <lineage>
        <taxon>Bacteria</taxon>
        <taxon>Pseudomonadati</taxon>
        <taxon>Pseudomonadota</taxon>
        <taxon>Alphaproteobacteria</taxon>
        <taxon>Hyphomicrobiales</taxon>
        <taxon>Methylobacteriaceae</taxon>
        <taxon>Methylobacterium</taxon>
    </lineage>
</organism>
<proteinExistence type="predicted"/>
<evidence type="ECO:0000313" key="2">
    <source>
        <dbReference type="EMBL" id="MEE7492164.1"/>
    </source>
</evidence>
<evidence type="ECO:0000259" key="1">
    <source>
        <dbReference type="Pfam" id="PF00126"/>
    </source>
</evidence>
<keyword evidence="3" id="KW-1185">Reference proteome</keyword>
<dbReference type="Proteomes" id="UP001355206">
    <property type="component" value="Unassembled WGS sequence"/>
</dbReference>
<dbReference type="RefSeq" id="WP_331292880.1">
    <property type="nucleotide sequence ID" value="NZ_MLBR01000006.1"/>
</dbReference>
<dbReference type="Pfam" id="PF00126">
    <property type="entry name" value="HTH_1"/>
    <property type="match status" value="1"/>
</dbReference>
<sequence>MERASIVLRVELGADTLLGPGKAALLQGIRETGSIAAAGRRMGMSYKRAWYLIDTLNSAFKGPLVTANRGGRAGGGAQLTPMGGTILDSYLRMERLAAEAVAGELDLLGSLMVQIPQ</sequence>
<dbReference type="InterPro" id="IPR036388">
    <property type="entry name" value="WH-like_DNA-bd_sf"/>
</dbReference>
<reference evidence="2 3" key="1">
    <citation type="journal article" date="2012" name="Genet. Mol. Biol.">
        <title>Analysis of 16S rRNA and mxaF genes revealing insights into Methylobacterium niche-specific plant association.</title>
        <authorList>
            <person name="Dourado M.N."/>
            <person name="Andreote F.D."/>
            <person name="Dini-Andreote F."/>
            <person name="Conti R."/>
            <person name="Araujo J.M."/>
            <person name="Araujo W.L."/>
        </authorList>
    </citation>
    <scope>NUCLEOTIDE SEQUENCE [LARGE SCALE GENOMIC DNA]</scope>
    <source>
        <strain evidence="2 3">TC3-10</strain>
    </source>
</reference>
<gene>
    <name evidence="2" type="ORF">MOTC310_17455</name>
</gene>
<accession>A0ABU7TQQ1</accession>
<dbReference type="Gene3D" id="1.10.10.10">
    <property type="entry name" value="Winged helix-like DNA-binding domain superfamily/Winged helix DNA-binding domain"/>
    <property type="match status" value="1"/>
</dbReference>
<dbReference type="InterPro" id="IPR000847">
    <property type="entry name" value="LysR_HTH_N"/>
</dbReference>
<dbReference type="PANTHER" id="PTHR30432:SF1">
    <property type="entry name" value="DNA-BINDING TRANSCRIPTIONAL DUAL REGULATOR MODE"/>
    <property type="match status" value="1"/>
</dbReference>
<dbReference type="InterPro" id="IPR036390">
    <property type="entry name" value="WH_DNA-bd_sf"/>
</dbReference>
<dbReference type="InterPro" id="IPR051815">
    <property type="entry name" value="Molybdate_resp_trans_reg"/>
</dbReference>